<comment type="caution">
    <text evidence="3">The sequence shown here is derived from an EMBL/GenBank/DDBJ whole genome shotgun (WGS) entry which is preliminary data.</text>
</comment>
<dbReference type="STRING" id="2094558.A0A314UUE9"/>
<dbReference type="SMART" id="SM00369">
    <property type="entry name" value="LRR_TYP"/>
    <property type="match status" value="8"/>
</dbReference>
<dbReference type="SMART" id="SM00364">
    <property type="entry name" value="LRR_BAC"/>
    <property type="match status" value="8"/>
</dbReference>
<dbReference type="EMBL" id="PJQY01003074">
    <property type="protein sequence ID" value="PQM40436.1"/>
    <property type="molecule type" value="Genomic_DNA"/>
</dbReference>
<protein>
    <submittedName>
        <fullName evidence="3">Plant intracellular Ras-group-related LRR protein 6</fullName>
    </submittedName>
</protein>
<proteinExistence type="predicted"/>
<gene>
    <name evidence="3" type="ORF">Pyn_08984</name>
</gene>
<dbReference type="OrthoDB" id="1668230at2759"/>
<dbReference type="InterPro" id="IPR003591">
    <property type="entry name" value="Leu-rich_rpt_typical-subtyp"/>
</dbReference>
<dbReference type="InterPro" id="IPR001611">
    <property type="entry name" value="Leu-rich_rpt"/>
</dbReference>
<sequence length="363" mass="40346">MMYEQQQHQQQIRMDTKKRAAYERKKSMDEERLEIVDLSGMSLDALPNPSLNLGTICKLDLSNNNLQNIPESLTARLLNVLVLDVHSNQLKSLPNSIGCLSKLKVLNVSGNLLAFLPKTIENCRSLEDLNANFNKLSQLPDTIGFELHNLKKLSVNSNKLVFLPRSLTHLSSLRVLDARLNCLRSLPEDLENLINLEILNVSQNFQYLETLPYSIGLLMSLVELDVSYNKITALPDSIGCLKKLQKLTVQGNPMSSPPPEVFEQGLHSVKEYLSEKMNGGHKSPPKRSLGWASWSSMARSTGLEACPGRRKKGSSCPSTAPSTALLPRGTWGCFHHVASSLPVSGVDSRIEGCLAHKFFEQIM</sequence>
<keyword evidence="2" id="KW-0677">Repeat</keyword>
<accession>A0A314UUE9</accession>
<keyword evidence="4" id="KW-1185">Reference proteome</keyword>
<dbReference type="Pfam" id="PF00560">
    <property type="entry name" value="LRR_1"/>
    <property type="match status" value="1"/>
</dbReference>
<dbReference type="GO" id="GO:0005737">
    <property type="term" value="C:cytoplasm"/>
    <property type="evidence" value="ECO:0007669"/>
    <property type="project" value="TreeGrafter"/>
</dbReference>
<evidence type="ECO:0000313" key="3">
    <source>
        <dbReference type="EMBL" id="PQM40436.1"/>
    </source>
</evidence>
<dbReference type="Pfam" id="PF13855">
    <property type="entry name" value="LRR_8"/>
    <property type="match status" value="1"/>
</dbReference>
<name>A0A314UUE9_PRUYE</name>
<keyword evidence="1" id="KW-0433">Leucine-rich repeat</keyword>
<dbReference type="AlphaFoldDB" id="A0A314UUE9"/>
<reference evidence="3 4" key="1">
    <citation type="submission" date="2018-02" db="EMBL/GenBank/DDBJ databases">
        <title>Draft genome of wild Prunus yedoensis var. nudiflora.</title>
        <authorList>
            <person name="Baek S."/>
            <person name="Kim J.-H."/>
            <person name="Choi K."/>
            <person name="Kim G.-B."/>
            <person name="Cho A."/>
            <person name="Jang H."/>
            <person name="Shin C.-H."/>
            <person name="Yu H.-J."/>
            <person name="Mun J.-H."/>
        </authorList>
    </citation>
    <scope>NUCLEOTIDE SEQUENCE [LARGE SCALE GENOMIC DNA]</scope>
    <source>
        <strain evidence="4">cv. Jeju island</strain>
        <tissue evidence="3">Leaf</tissue>
    </source>
</reference>
<dbReference type="PANTHER" id="PTHR48051:SF1">
    <property type="entry name" value="RAS SUPPRESSOR PROTEIN 1"/>
    <property type="match status" value="1"/>
</dbReference>
<evidence type="ECO:0000256" key="2">
    <source>
        <dbReference type="ARBA" id="ARBA00022737"/>
    </source>
</evidence>
<dbReference type="SUPFAM" id="SSF52058">
    <property type="entry name" value="L domain-like"/>
    <property type="match status" value="1"/>
</dbReference>
<evidence type="ECO:0000256" key="1">
    <source>
        <dbReference type="ARBA" id="ARBA00022614"/>
    </source>
</evidence>
<evidence type="ECO:0000313" key="4">
    <source>
        <dbReference type="Proteomes" id="UP000250321"/>
    </source>
</evidence>
<dbReference type="Proteomes" id="UP000250321">
    <property type="component" value="Unassembled WGS sequence"/>
</dbReference>
<dbReference type="Gene3D" id="3.80.10.10">
    <property type="entry name" value="Ribonuclease Inhibitor"/>
    <property type="match status" value="2"/>
</dbReference>
<dbReference type="InterPro" id="IPR032675">
    <property type="entry name" value="LRR_dom_sf"/>
</dbReference>
<dbReference type="InterPro" id="IPR050216">
    <property type="entry name" value="LRR_domain-containing"/>
</dbReference>
<dbReference type="PANTHER" id="PTHR48051">
    <property type="match status" value="1"/>
</dbReference>
<dbReference type="PROSITE" id="PS51450">
    <property type="entry name" value="LRR"/>
    <property type="match status" value="2"/>
</dbReference>
<organism evidence="3 4">
    <name type="scientific">Prunus yedoensis var. nudiflora</name>
    <dbReference type="NCBI Taxonomy" id="2094558"/>
    <lineage>
        <taxon>Eukaryota</taxon>
        <taxon>Viridiplantae</taxon>
        <taxon>Streptophyta</taxon>
        <taxon>Embryophyta</taxon>
        <taxon>Tracheophyta</taxon>
        <taxon>Spermatophyta</taxon>
        <taxon>Magnoliopsida</taxon>
        <taxon>eudicotyledons</taxon>
        <taxon>Gunneridae</taxon>
        <taxon>Pentapetalae</taxon>
        <taxon>rosids</taxon>
        <taxon>fabids</taxon>
        <taxon>Rosales</taxon>
        <taxon>Rosaceae</taxon>
        <taxon>Amygdaloideae</taxon>
        <taxon>Amygdaleae</taxon>
        <taxon>Prunus</taxon>
    </lineage>
</organism>